<protein>
    <submittedName>
        <fullName evidence="1">Uncharacterized protein</fullName>
    </submittedName>
</protein>
<dbReference type="Proteomes" id="UP000053372">
    <property type="component" value="Unassembled WGS sequence"/>
</dbReference>
<name>A0A0V7ZRL6_9CYAN</name>
<keyword evidence="2" id="KW-1185">Reference proteome</keyword>
<accession>A0A0V7ZRL6</accession>
<organism evidence="1 2">
    <name type="scientific">Mastigocoleus testarum BC008</name>
    <dbReference type="NCBI Taxonomy" id="371196"/>
    <lineage>
        <taxon>Bacteria</taxon>
        <taxon>Bacillati</taxon>
        <taxon>Cyanobacteriota</taxon>
        <taxon>Cyanophyceae</taxon>
        <taxon>Nostocales</taxon>
        <taxon>Hapalosiphonaceae</taxon>
        <taxon>Mastigocoleus</taxon>
    </lineage>
</organism>
<comment type="caution">
    <text evidence="1">The sequence shown here is derived from an EMBL/GenBank/DDBJ whole genome shotgun (WGS) entry which is preliminary data.</text>
</comment>
<proteinExistence type="predicted"/>
<dbReference type="EMBL" id="LMTZ01000089">
    <property type="protein sequence ID" value="KST67308.1"/>
    <property type="molecule type" value="Genomic_DNA"/>
</dbReference>
<reference evidence="1 2" key="1">
    <citation type="journal article" date="2015" name="Genome Announc.">
        <title>Draft Genome of the Euendolithic (true boring) Cyanobacterium Mastigocoleus testarum strain BC008.</title>
        <authorList>
            <person name="Guida B.S."/>
            <person name="Garcia-Pichel F."/>
        </authorList>
    </citation>
    <scope>NUCLEOTIDE SEQUENCE [LARGE SCALE GENOMIC DNA]</scope>
    <source>
        <strain evidence="1 2">BC008</strain>
    </source>
</reference>
<gene>
    <name evidence="1" type="ORF">BC008_28975</name>
</gene>
<evidence type="ECO:0000313" key="1">
    <source>
        <dbReference type="EMBL" id="KST67308.1"/>
    </source>
</evidence>
<sequence length="102" mass="11816">MSKDLEDYWEGMKAYDKCHLPTINSQWQAFYDELREFVEAPNIGEAWDILHSGGRLFWKLTGIPLQLLAIPTVSKHGQRYGMYGCIRSQRNCEGKCCSKLNQ</sequence>
<evidence type="ECO:0000313" key="2">
    <source>
        <dbReference type="Proteomes" id="UP000053372"/>
    </source>
</evidence>
<dbReference type="OrthoDB" id="459928at2"/>
<dbReference type="AlphaFoldDB" id="A0A0V7ZRL6"/>